<dbReference type="Proteomes" id="UP000887572">
    <property type="component" value="Unplaced"/>
</dbReference>
<keyword evidence="2" id="KW-1185">Reference proteome</keyword>
<protein>
    <submittedName>
        <fullName evidence="3">DUF38 domain-containing protein</fullName>
    </submittedName>
</protein>
<name>A0A914GVE9_GLORO</name>
<accession>A0A914GVE9</accession>
<sequence length="403" mass="45784">MPIPKNDEIEPNNAMAEQQEEEQTKAYPTEKSVTDASIPSAASFRARRELAASRCFSRDSIKQIIACNGGPFPQIVLPPQGGFWMDGVFPCRKVGAEGVRKEDGANEGKDEAQNDADECKHGDERFAKLGERTRPSLGAEIVNARSGVGLPIPEEPLPNEVLGFEEIKISYVDQSVIEFLKQHIRRLFNSEITVAIETEPDQNSSWEIIRQEIWPFVNGNICTFLRLDFLILDRLREFSPAILRNCAKLRTIHSFGLFPEFPADDNADTSSRQAVAKWLLTPRGDGLPKMLYVDSIQAKLNGLKESFVNAAESANFIIKFLKPDRDFVVFELKNNLTRERLTFRQIDKDNWLLVRCPIAREEDKWAKWEEEAIQWEMGRKWNLIAITFEDRDIGEGLAENQVG</sequence>
<dbReference type="WBParaSite" id="Gr19_v10_g1155.t1">
    <property type="protein sequence ID" value="Gr19_v10_g1155.t1"/>
    <property type="gene ID" value="Gr19_v10_g1155"/>
</dbReference>
<organism evidence="2 3">
    <name type="scientific">Globodera rostochiensis</name>
    <name type="common">Golden nematode worm</name>
    <name type="synonym">Heterodera rostochiensis</name>
    <dbReference type="NCBI Taxonomy" id="31243"/>
    <lineage>
        <taxon>Eukaryota</taxon>
        <taxon>Metazoa</taxon>
        <taxon>Ecdysozoa</taxon>
        <taxon>Nematoda</taxon>
        <taxon>Chromadorea</taxon>
        <taxon>Rhabditida</taxon>
        <taxon>Tylenchina</taxon>
        <taxon>Tylenchomorpha</taxon>
        <taxon>Tylenchoidea</taxon>
        <taxon>Heteroderidae</taxon>
        <taxon>Heteroderinae</taxon>
        <taxon>Globodera</taxon>
    </lineage>
</organism>
<feature type="region of interest" description="Disordered" evidence="1">
    <location>
        <begin position="1"/>
        <end position="41"/>
    </location>
</feature>
<evidence type="ECO:0000256" key="1">
    <source>
        <dbReference type="SAM" id="MobiDB-lite"/>
    </source>
</evidence>
<proteinExistence type="predicted"/>
<dbReference type="AlphaFoldDB" id="A0A914GVE9"/>
<reference evidence="3" key="1">
    <citation type="submission" date="2022-11" db="UniProtKB">
        <authorList>
            <consortium name="WormBaseParasite"/>
        </authorList>
    </citation>
    <scope>IDENTIFICATION</scope>
</reference>
<evidence type="ECO:0000313" key="3">
    <source>
        <dbReference type="WBParaSite" id="Gr19_v10_g1155.t1"/>
    </source>
</evidence>
<evidence type="ECO:0000313" key="2">
    <source>
        <dbReference type="Proteomes" id="UP000887572"/>
    </source>
</evidence>